<sequence length="67" mass="7374">MSVTAIVFPRSCLLVAMTAEEVDAENDQLLRPPVSRQTTSEIGLDDFAASWIPSEDSNSETKCLQCR</sequence>
<dbReference type="EMBL" id="CM002297">
    <property type="protein sequence ID" value="ESW07688.1"/>
    <property type="molecule type" value="Genomic_DNA"/>
</dbReference>
<evidence type="ECO:0000313" key="3">
    <source>
        <dbReference type="Proteomes" id="UP000000226"/>
    </source>
</evidence>
<keyword evidence="3" id="KW-1185">Reference proteome</keyword>
<accession>V7ASW4</accession>
<evidence type="ECO:0000256" key="1">
    <source>
        <dbReference type="SAM" id="SignalP"/>
    </source>
</evidence>
<dbReference type="SMR" id="V7ASW4"/>
<dbReference type="AlphaFoldDB" id="V7ASW4"/>
<dbReference type="Gramene" id="ESW07688">
    <property type="protein sequence ID" value="ESW07688"/>
    <property type="gene ID" value="PHAVU_010G150600g"/>
</dbReference>
<feature type="chain" id="PRO_5004754049" evidence="1">
    <location>
        <begin position="25"/>
        <end position="67"/>
    </location>
</feature>
<protein>
    <submittedName>
        <fullName evidence="2">Uncharacterized protein</fullName>
    </submittedName>
</protein>
<gene>
    <name evidence="2" type="ORF">PHAVU_010G150600g</name>
</gene>
<evidence type="ECO:0000313" key="2">
    <source>
        <dbReference type="EMBL" id="ESW07688.1"/>
    </source>
</evidence>
<keyword evidence="1" id="KW-0732">Signal</keyword>
<dbReference type="Proteomes" id="UP000000226">
    <property type="component" value="Chromosome 10"/>
</dbReference>
<name>V7ASW4_PHAVU</name>
<organism evidence="2 3">
    <name type="scientific">Phaseolus vulgaris</name>
    <name type="common">Kidney bean</name>
    <name type="synonym">French bean</name>
    <dbReference type="NCBI Taxonomy" id="3885"/>
    <lineage>
        <taxon>Eukaryota</taxon>
        <taxon>Viridiplantae</taxon>
        <taxon>Streptophyta</taxon>
        <taxon>Embryophyta</taxon>
        <taxon>Tracheophyta</taxon>
        <taxon>Spermatophyta</taxon>
        <taxon>Magnoliopsida</taxon>
        <taxon>eudicotyledons</taxon>
        <taxon>Gunneridae</taxon>
        <taxon>Pentapetalae</taxon>
        <taxon>rosids</taxon>
        <taxon>fabids</taxon>
        <taxon>Fabales</taxon>
        <taxon>Fabaceae</taxon>
        <taxon>Papilionoideae</taxon>
        <taxon>50 kb inversion clade</taxon>
        <taxon>NPAAA clade</taxon>
        <taxon>indigoferoid/millettioid clade</taxon>
        <taxon>Phaseoleae</taxon>
        <taxon>Phaseolus</taxon>
    </lineage>
</organism>
<reference evidence="3" key="1">
    <citation type="journal article" date="2014" name="Nat. Genet.">
        <title>A reference genome for common bean and genome-wide analysis of dual domestications.</title>
        <authorList>
            <person name="Schmutz J."/>
            <person name="McClean P.E."/>
            <person name="Mamidi S."/>
            <person name="Wu G.A."/>
            <person name="Cannon S.B."/>
            <person name="Grimwood J."/>
            <person name="Jenkins J."/>
            <person name="Shu S."/>
            <person name="Song Q."/>
            <person name="Chavarro C."/>
            <person name="Torres-Torres M."/>
            <person name="Geffroy V."/>
            <person name="Moghaddam S.M."/>
            <person name="Gao D."/>
            <person name="Abernathy B."/>
            <person name="Barry K."/>
            <person name="Blair M."/>
            <person name="Brick M.A."/>
            <person name="Chovatia M."/>
            <person name="Gepts P."/>
            <person name="Goodstein D.M."/>
            <person name="Gonzales M."/>
            <person name="Hellsten U."/>
            <person name="Hyten D.L."/>
            <person name="Jia G."/>
            <person name="Kelly J.D."/>
            <person name="Kudrna D."/>
            <person name="Lee R."/>
            <person name="Richard M.M."/>
            <person name="Miklas P.N."/>
            <person name="Osorno J.M."/>
            <person name="Rodrigues J."/>
            <person name="Thareau V."/>
            <person name="Urrea C.A."/>
            <person name="Wang M."/>
            <person name="Yu Y."/>
            <person name="Zhang M."/>
            <person name="Wing R.A."/>
            <person name="Cregan P.B."/>
            <person name="Rokhsar D.S."/>
            <person name="Jackson S.A."/>
        </authorList>
    </citation>
    <scope>NUCLEOTIDE SEQUENCE [LARGE SCALE GENOMIC DNA]</scope>
    <source>
        <strain evidence="3">cv. G19833</strain>
    </source>
</reference>
<proteinExistence type="predicted"/>
<feature type="signal peptide" evidence="1">
    <location>
        <begin position="1"/>
        <end position="24"/>
    </location>
</feature>